<gene>
    <name evidence="2" type="ORF">RchiOBHm_Chr4g0405951</name>
</gene>
<dbReference type="Gramene" id="PRQ37739">
    <property type="protein sequence ID" value="PRQ37739"/>
    <property type="gene ID" value="RchiOBHm_Chr4g0405951"/>
</dbReference>
<evidence type="ECO:0000259" key="1">
    <source>
        <dbReference type="PROSITE" id="PS51038"/>
    </source>
</evidence>
<dbReference type="Proteomes" id="UP000238479">
    <property type="component" value="Chromosome 4"/>
</dbReference>
<dbReference type="InterPro" id="IPR043151">
    <property type="entry name" value="BAH_sf"/>
</dbReference>
<organism evidence="2 3">
    <name type="scientific">Rosa chinensis</name>
    <name type="common">China rose</name>
    <dbReference type="NCBI Taxonomy" id="74649"/>
    <lineage>
        <taxon>Eukaryota</taxon>
        <taxon>Viridiplantae</taxon>
        <taxon>Streptophyta</taxon>
        <taxon>Embryophyta</taxon>
        <taxon>Tracheophyta</taxon>
        <taxon>Spermatophyta</taxon>
        <taxon>Magnoliopsida</taxon>
        <taxon>eudicotyledons</taxon>
        <taxon>Gunneridae</taxon>
        <taxon>Pentapetalae</taxon>
        <taxon>rosids</taxon>
        <taxon>fabids</taxon>
        <taxon>Rosales</taxon>
        <taxon>Rosaceae</taxon>
        <taxon>Rosoideae</taxon>
        <taxon>Rosoideae incertae sedis</taxon>
        <taxon>Rosa</taxon>
    </lineage>
</organism>
<dbReference type="SMART" id="SM00439">
    <property type="entry name" value="BAH"/>
    <property type="match status" value="1"/>
</dbReference>
<accession>A0A2P6QUC5</accession>
<dbReference type="InterPro" id="IPR001025">
    <property type="entry name" value="BAH_dom"/>
</dbReference>
<evidence type="ECO:0000313" key="2">
    <source>
        <dbReference type="EMBL" id="PRQ37739.1"/>
    </source>
</evidence>
<proteinExistence type="predicted"/>
<dbReference type="EMBL" id="PDCK01000042">
    <property type="protein sequence ID" value="PRQ37739.1"/>
    <property type="molecule type" value="Genomic_DNA"/>
</dbReference>
<evidence type="ECO:0000313" key="3">
    <source>
        <dbReference type="Proteomes" id="UP000238479"/>
    </source>
</evidence>
<keyword evidence="3" id="KW-1185">Reference proteome</keyword>
<dbReference type="STRING" id="74649.A0A2P6QUC5"/>
<comment type="caution">
    <text evidence="2">The sequence shown here is derived from an EMBL/GenBank/DDBJ whole genome shotgun (WGS) entry which is preliminary data.</text>
</comment>
<dbReference type="GO" id="GO:0003682">
    <property type="term" value="F:chromatin binding"/>
    <property type="evidence" value="ECO:0007669"/>
    <property type="project" value="InterPro"/>
</dbReference>
<dbReference type="PANTHER" id="PTHR46364">
    <property type="entry name" value="OS08G0421900 PROTEIN"/>
    <property type="match status" value="1"/>
</dbReference>
<protein>
    <submittedName>
        <fullName evidence="2">Putative BAH domain-containing protein</fullName>
    </submittedName>
</protein>
<feature type="domain" description="BAH" evidence="1">
    <location>
        <begin position="11"/>
        <end position="128"/>
    </location>
</feature>
<reference evidence="2 3" key="1">
    <citation type="journal article" date="2018" name="Nat. Genet.">
        <title>The Rosa genome provides new insights in the design of modern roses.</title>
        <authorList>
            <person name="Bendahmane M."/>
        </authorList>
    </citation>
    <scope>NUCLEOTIDE SEQUENCE [LARGE SCALE GENOMIC DNA]</scope>
    <source>
        <strain evidence="3">cv. Old Blush</strain>
    </source>
</reference>
<dbReference type="AlphaFoldDB" id="A0A2P6QUC5"/>
<dbReference type="Gene3D" id="2.30.30.490">
    <property type="match status" value="1"/>
</dbReference>
<dbReference type="Pfam" id="PF01426">
    <property type="entry name" value="BAH"/>
    <property type="match status" value="1"/>
</dbReference>
<sequence length="146" mass="17368">MRSFSQPLTLKTVKVGYCVQLKKERGKISYVARIHQIYIKHGDISQNVHQKVQWFYKHLDTKMKHLSFIAKNEPYMSNHFDNVLTHSILSTCTIRSFNSSTKIKDVDANVFFTRFTYNHMVQEFKLVEVDVFYYCQMPYNLNQVMV</sequence>
<name>A0A2P6QUC5_ROSCH</name>
<dbReference type="PROSITE" id="PS51038">
    <property type="entry name" value="BAH"/>
    <property type="match status" value="1"/>
</dbReference>